<proteinExistence type="predicted"/>
<evidence type="ECO:0000313" key="1">
    <source>
        <dbReference type="EMBL" id="GFY51391.1"/>
    </source>
</evidence>
<accession>A0A8X7BZV5</accession>
<reference evidence="1" key="1">
    <citation type="submission" date="2020-08" db="EMBL/GenBank/DDBJ databases">
        <title>Multicomponent nature underlies the extraordinary mechanical properties of spider dragline silk.</title>
        <authorList>
            <person name="Kono N."/>
            <person name="Nakamura H."/>
            <person name="Mori M."/>
            <person name="Yoshida Y."/>
            <person name="Ohtoshi R."/>
            <person name="Malay A.D."/>
            <person name="Moran D.A.P."/>
            <person name="Tomita M."/>
            <person name="Numata K."/>
            <person name="Arakawa K."/>
        </authorList>
    </citation>
    <scope>NUCLEOTIDE SEQUENCE</scope>
</reference>
<name>A0A8X7BZV5_9ARAC</name>
<evidence type="ECO:0000313" key="2">
    <source>
        <dbReference type="Proteomes" id="UP000886998"/>
    </source>
</evidence>
<keyword evidence="2" id="KW-1185">Reference proteome</keyword>
<sequence length="101" mass="11806">MGLRLRFISKDQNKVQMCLLIHLKKCLENMKQPRPVPSKNPLHETIFLQGRKGAIMHGAIFINESPLSDSKMEWWCEIDVETNGQQEDVNENETGRKMYDF</sequence>
<gene>
    <name evidence="1" type="ORF">TNIN_470761</name>
</gene>
<dbReference type="EMBL" id="BMAV01008046">
    <property type="protein sequence ID" value="GFY51391.1"/>
    <property type="molecule type" value="Genomic_DNA"/>
</dbReference>
<comment type="caution">
    <text evidence="1">The sequence shown here is derived from an EMBL/GenBank/DDBJ whole genome shotgun (WGS) entry which is preliminary data.</text>
</comment>
<organism evidence="1 2">
    <name type="scientific">Trichonephila inaurata madagascariensis</name>
    <dbReference type="NCBI Taxonomy" id="2747483"/>
    <lineage>
        <taxon>Eukaryota</taxon>
        <taxon>Metazoa</taxon>
        <taxon>Ecdysozoa</taxon>
        <taxon>Arthropoda</taxon>
        <taxon>Chelicerata</taxon>
        <taxon>Arachnida</taxon>
        <taxon>Araneae</taxon>
        <taxon>Araneomorphae</taxon>
        <taxon>Entelegynae</taxon>
        <taxon>Araneoidea</taxon>
        <taxon>Nephilidae</taxon>
        <taxon>Trichonephila</taxon>
        <taxon>Trichonephila inaurata</taxon>
    </lineage>
</organism>
<protein>
    <submittedName>
        <fullName evidence="1">Uncharacterized protein</fullName>
    </submittedName>
</protein>
<dbReference type="AlphaFoldDB" id="A0A8X7BZV5"/>
<dbReference type="Proteomes" id="UP000886998">
    <property type="component" value="Unassembled WGS sequence"/>
</dbReference>